<evidence type="ECO:0000256" key="13">
    <source>
        <dbReference type="ARBA" id="ARBA00044727"/>
    </source>
</evidence>
<dbReference type="EMBL" id="JAUEPN010000005">
    <property type="protein sequence ID" value="KAK3294124.1"/>
    <property type="molecule type" value="Genomic_DNA"/>
</dbReference>
<evidence type="ECO:0000256" key="5">
    <source>
        <dbReference type="ARBA" id="ARBA00018512"/>
    </source>
</evidence>
<dbReference type="RefSeq" id="XP_062657638.1">
    <property type="nucleotide sequence ID" value="XM_062801277.1"/>
</dbReference>
<dbReference type="GO" id="GO:0106073">
    <property type="term" value="F:dolichyl pyrophosphate Glc2Man9GlcNAc2 alpha-1,2-glucosyltransferase activity"/>
    <property type="evidence" value="ECO:0007669"/>
    <property type="project" value="UniProtKB-EC"/>
</dbReference>
<feature type="transmembrane region" description="Helical" evidence="16">
    <location>
        <begin position="309"/>
        <end position="327"/>
    </location>
</feature>
<dbReference type="Proteomes" id="UP001278766">
    <property type="component" value="Unassembled WGS sequence"/>
</dbReference>
<evidence type="ECO:0000256" key="6">
    <source>
        <dbReference type="ARBA" id="ARBA00022676"/>
    </source>
</evidence>
<reference evidence="17" key="1">
    <citation type="journal article" date="2023" name="Mol. Phylogenet. Evol.">
        <title>Genome-scale phylogeny and comparative genomics of the fungal order Sordariales.</title>
        <authorList>
            <person name="Hensen N."/>
            <person name="Bonometti L."/>
            <person name="Westerberg I."/>
            <person name="Brannstrom I.O."/>
            <person name="Guillou S."/>
            <person name="Cros-Aarteil S."/>
            <person name="Calhoun S."/>
            <person name="Haridas S."/>
            <person name="Kuo A."/>
            <person name="Mondo S."/>
            <person name="Pangilinan J."/>
            <person name="Riley R."/>
            <person name="LaButti K."/>
            <person name="Andreopoulos B."/>
            <person name="Lipzen A."/>
            <person name="Chen C."/>
            <person name="Yan M."/>
            <person name="Daum C."/>
            <person name="Ng V."/>
            <person name="Clum A."/>
            <person name="Steindorff A."/>
            <person name="Ohm R.A."/>
            <person name="Martin F."/>
            <person name="Silar P."/>
            <person name="Natvig D.O."/>
            <person name="Lalanne C."/>
            <person name="Gautier V."/>
            <person name="Ament-Velasquez S.L."/>
            <person name="Kruys A."/>
            <person name="Hutchinson M.I."/>
            <person name="Powell A.J."/>
            <person name="Barry K."/>
            <person name="Miller A.N."/>
            <person name="Grigoriev I.V."/>
            <person name="Debuchy R."/>
            <person name="Gladieux P."/>
            <person name="Hiltunen Thoren M."/>
            <person name="Johannesson H."/>
        </authorList>
    </citation>
    <scope>NUCLEOTIDE SEQUENCE</scope>
    <source>
        <strain evidence="17">CBS 168.71</strain>
    </source>
</reference>
<name>A0AAE0LRF5_9PEZI</name>
<protein>
    <recommendedName>
        <fullName evidence="5">Dol-P-Glc:Glc(2)Man(9)GlcNAc(2)-PP-Dol alpha-1,2-glucosyltransferase</fullName>
        <ecNumber evidence="4">2.4.1.256</ecNumber>
    </recommendedName>
    <alternativeName>
        <fullName evidence="12">Asparagine-linked glycosylation protein 10</fullName>
    </alternativeName>
</protein>
<sequence length="640" mass="71558">MMEVIQSLRQALPLRDVLTSLAIALVLARYLASSEKHEQPRLKNTLSSSFSTQIAIPVGFFALSFASRVWLALVNKYVPEPYLDEVFHIPQAQTYCEGRFWDWDDKITTPPGLYLISVGYHKLRMFTECSPSSLRSNNTVAILLALVAAQCRHLIEVRAAERAGKQAPTGTSFDTYYTGLNIALFPVLFFFSALYYTDVMSTLVVLVAYRNHLLRLAPRPPGFVNDLWTVLLGVGALFMRQTNVFWVVVYMGGLEAAHVLLTVERGSQHPLTKLHDPPLTWSSPDDWFFCVVTLVTTALCNPVRVLRQIWPHISILALFAGFVAWNGGVVLGDKSNHVATIHLAQMLYIWPLLAFFSAPLILPSILGGVSRPIHYLRSVLSLTSKRATLLSLPYTLLTIILSLAVVKYNTIIHPFTLADNRHYMFYVFRYTILRSPTIRLSLVAAYTACRWVVWDQLAGTSHATSPPKQQQQQQQQQQPTTKPAPQAPTQITPTPDHHHAPPSTTTALLWLLTTALSLITAPLVEPRYFILPWVFYRLLLPSSSSSSSRPPSSSPPTPPGSNTDDTTMPTPAPERNPLARLSAWVGGPWGPVGEGRLVLETGWFVVVNAVTMYMFLMRGFYWWGEDGAVGDGGRVQRFMW</sequence>
<dbReference type="AlphaFoldDB" id="A0AAE0LRF5"/>
<feature type="compositionally biased region" description="Low complexity" evidence="15">
    <location>
        <begin position="466"/>
        <end position="494"/>
    </location>
</feature>
<evidence type="ECO:0000313" key="18">
    <source>
        <dbReference type="Proteomes" id="UP001278766"/>
    </source>
</evidence>
<evidence type="ECO:0000256" key="12">
    <source>
        <dbReference type="ARBA" id="ARBA00032069"/>
    </source>
</evidence>
<keyword evidence="18" id="KW-1185">Reference proteome</keyword>
<dbReference type="PANTHER" id="PTHR12989:SF10">
    <property type="entry name" value="DOL-P-GLC:GLC(2)MAN(9)GLCNAC(2)-PP-DOL ALPHA-1,2-GLUCOSYLTRANSFERASE-RELATED"/>
    <property type="match status" value="1"/>
</dbReference>
<evidence type="ECO:0000256" key="8">
    <source>
        <dbReference type="ARBA" id="ARBA00022692"/>
    </source>
</evidence>
<comment type="similarity">
    <text evidence="3">Belongs to the ALG10 glucosyltransferase family.</text>
</comment>
<keyword evidence="11 16" id="KW-0472">Membrane</keyword>
<evidence type="ECO:0000256" key="1">
    <source>
        <dbReference type="ARBA" id="ARBA00004477"/>
    </source>
</evidence>
<evidence type="ECO:0000256" key="3">
    <source>
        <dbReference type="ARBA" id="ARBA00010600"/>
    </source>
</evidence>
<evidence type="ECO:0000313" key="17">
    <source>
        <dbReference type="EMBL" id="KAK3294124.1"/>
    </source>
</evidence>
<dbReference type="PANTHER" id="PTHR12989">
    <property type="entry name" value="ALPHA-1,2-GLUCOSYLTRANSFERASE ALG10"/>
    <property type="match status" value="1"/>
</dbReference>
<keyword evidence="10 16" id="KW-1133">Transmembrane helix</keyword>
<dbReference type="GO" id="GO:0006488">
    <property type="term" value="P:dolichol-linked oligosaccharide biosynthetic process"/>
    <property type="evidence" value="ECO:0007669"/>
    <property type="project" value="InterPro"/>
</dbReference>
<feature type="region of interest" description="Disordered" evidence="15">
    <location>
        <begin position="543"/>
        <end position="576"/>
    </location>
</feature>
<comment type="pathway">
    <text evidence="2">Protein modification; protein glycosylation.</text>
</comment>
<keyword evidence="9" id="KW-0256">Endoplasmic reticulum</keyword>
<evidence type="ECO:0000256" key="2">
    <source>
        <dbReference type="ARBA" id="ARBA00004922"/>
    </source>
</evidence>
<keyword evidence="6" id="KW-0328">Glycosyltransferase</keyword>
<evidence type="ECO:0000256" key="4">
    <source>
        <dbReference type="ARBA" id="ARBA00011967"/>
    </source>
</evidence>
<organism evidence="17 18">
    <name type="scientific">Chaetomium fimeti</name>
    <dbReference type="NCBI Taxonomy" id="1854472"/>
    <lineage>
        <taxon>Eukaryota</taxon>
        <taxon>Fungi</taxon>
        <taxon>Dikarya</taxon>
        <taxon>Ascomycota</taxon>
        <taxon>Pezizomycotina</taxon>
        <taxon>Sordariomycetes</taxon>
        <taxon>Sordariomycetidae</taxon>
        <taxon>Sordariales</taxon>
        <taxon>Chaetomiaceae</taxon>
        <taxon>Chaetomium</taxon>
    </lineage>
</organism>
<reference evidence="17" key="2">
    <citation type="submission" date="2023-06" db="EMBL/GenBank/DDBJ databases">
        <authorList>
            <consortium name="Lawrence Berkeley National Laboratory"/>
            <person name="Haridas S."/>
            <person name="Hensen N."/>
            <person name="Bonometti L."/>
            <person name="Westerberg I."/>
            <person name="Brannstrom I.O."/>
            <person name="Guillou S."/>
            <person name="Cros-Aarteil S."/>
            <person name="Calhoun S."/>
            <person name="Kuo A."/>
            <person name="Mondo S."/>
            <person name="Pangilinan J."/>
            <person name="Riley R."/>
            <person name="Labutti K."/>
            <person name="Andreopoulos B."/>
            <person name="Lipzen A."/>
            <person name="Chen C."/>
            <person name="Yanf M."/>
            <person name="Daum C."/>
            <person name="Ng V."/>
            <person name="Clum A."/>
            <person name="Steindorff A."/>
            <person name="Ohm R."/>
            <person name="Martin F."/>
            <person name="Silar P."/>
            <person name="Natvig D."/>
            <person name="Lalanne C."/>
            <person name="Gautier V."/>
            <person name="Ament-Velasquez S.L."/>
            <person name="Kruys A."/>
            <person name="Hutchinson M.I."/>
            <person name="Powell A.J."/>
            <person name="Barry K."/>
            <person name="Miller A.N."/>
            <person name="Grigoriev I.V."/>
            <person name="Debuchy R."/>
            <person name="Gladieux P."/>
            <person name="Thoren M.H."/>
            <person name="Johannesson H."/>
        </authorList>
    </citation>
    <scope>NUCLEOTIDE SEQUENCE</scope>
    <source>
        <strain evidence="17">CBS 168.71</strain>
    </source>
</reference>
<accession>A0AAE0LRF5</accession>
<feature type="transmembrane region" description="Helical" evidence="16">
    <location>
        <begin position="603"/>
        <end position="623"/>
    </location>
</feature>
<dbReference type="GO" id="GO:0005789">
    <property type="term" value="C:endoplasmic reticulum membrane"/>
    <property type="evidence" value="ECO:0007669"/>
    <property type="project" value="UniProtKB-SubCell"/>
</dbReference>
<keyword evidence="7" id="KW-0808">Transferase</keyword>
<keyword evidence="8 16" id="KW-0812">Transmembrane</keyword>
<gene>
    <name evidence="17" type="ORF">B0H64DRAFT_343281</name>
</gene>
<evidence type="ECO:0000256" key="14">
    <source>
        <dbReference type="ARBA" id="ARBA00048064"/>
    </source>
</evidence>
<dbReference type="Pfam" id="PF04922">
    <property type="entry name" value="DIE2_ALG10"/>
    <property type="match status" value="1"/>
</dbReference>
<proteinExistence type="inferred from homology"/>
<dbReference type="EC" id="2.4.1.256" evidence="4"/>
<evidence type="ECO:0000256" key="7">
    <source>
        <dbReference type="ARBA" id="ARBA00022679"/>
    </source>
</evidence>
<dbReference type="GeneID" id="87838225"/>
<comment type="function">
    <text evidence="13">Dol-P-Glc:Glc(2)Man(9)GlcNAc(2)-PP-Dol alpha-1,2-glucosyltransferase that operates in the biosynthetic pathway of dolichol-linked oligosaccharides, the glycan precursors employed in protein asparagine (N)-glycosylation. The assembly of dolichol-linked oligosaccharides begins on the cytosolic side of the endoplasmic reticulum membrane and finishes in its lumen. The sequential addition of sugars to dolichol pyrophosphate produces dolichol-linked oligosaccharides containing fourteen sugars, including two GlcNAcs, nine mannoses and three glucoses. Once assembled, the oligosaccharide is transferred from the lipid to nascent proteins by oligosaccharyltransferases. In the lumen of the endoplasmic reticulum, adds the third and last glucose residue from dolichyl phosphate glucose (Dol-P-Glc) onto the lipid-linked oligosaccharide intermediate Glc(2)Man(9)GlcNAc(2)-PP-Dol to produce Glc(3)Man(9)GlcNAc(2)-PP-Dol.</text>
</comment>
<comment type="catalytic activity">
    <reaction evidence="14">
        <text>an alpha-D-Glc-(1-&gt;3)-alpha-D-Glc-(1-&gt;3)-alpha-D-Man-(1-&gt;2)-alpha-D-Man-(1-&gt;2)-alpha-D-Man-(1-&gt;3)-[alpha-D-Man-(1-&gt;2)-alpha-D-Man-(1-&gt;3)-[alpha-D-Man-(1-&gt;2)-alpha-D-Man-(1-&gt;6)]-alpha-D-Man-(1-&gt;6)]-beta-D-Man-(1-&gt;4)-beta-D-GlcNAc-(1-&gt;4)-alpha-D-GlcNAc-diphospho-di-trans,poly-cis-dolichol + a di-trans,poly-cis-dolichyl beta-D-glucosyl phosphate = a alpha-D-Glc-(1-&gt;2)-alpha-D-Glc-(1-&gt;3)-alpha-D-Glc-(1-&gt;3)-alpha-D-Man-(1-&gt;2)-alpha-D-Man-(1-&gt;2)-alpha-D-Man-(1-&gt;3)-[alpha-D-Man-(1-&gt;2)-alpha-D-Man-(1-&gt;3)-[alpha-D-Man-(1-&gt;2)-alpha-D-Man-(1-&gt;6)]-alpha-D-Man-(1-&gt;6)]-beta-D-Man-(1-&gt;4)-beta-D-GlcNAc-(1-&gt;4)-alpha-D-GlcNAc-diphospho-di-trans,poly-cis-dolichol + a di-trans,poly-cis-dolichyl phosphate + H(+)</text>
        <dbReference type="Rhea" id="RHEA:29543"/>
        <dbReference type="Rhea" id="RHEA-COMP:19498"/>
        <dbReference type="Rhea" id="RHEA-COMP:19502"/>
        <dbReference type="Rhea" id="RHEA-COMP:19512"/>
        <dbReference type="Rhea" id="RHEA-COMP:19522"/>
        <dbReference type="ChEBI" id="CHEBI:15378"/>
        <dbReference type="ChEBI" id="CHEBI:57525"/>
        <dbReference type="ChEBI" id="CHEBI:57683"/>
        <dbReference type="ChEBI" id="CHEBI:132522"/>
        <dbReference type="ChEBI" id="CHEBI:132523"/>
        <dbReference type="EC" id="2.4.1.256"/>
    </reaction>
    <physiologicalReaction direction="left-to-right" evidence="14">
        <dbReference type="Rhea" id="RHEA:29544"/>
    </physiologicalReaction>
</comment>
<comment type="caution">
    <text evidence="17">The sequence shown here is derived from an EMBL/GenBank/DDBJ whole genome shotgun (WGS) entry which is preliminary data.</text>
</comment>
<feature type="transmembrane region" description="Helical" evidence="16">
    <location>
        <begin position="182"/>
        <end position="209"/>
    </location>
</feature>
<comment type="subcellular location">
    <subcellularLocation>
        <location evidence="1">Endoplasmic reticulum membrane</location>
        <topology evidence="1">Multi-pass membrane protein</topology>
    </subcellularLocation>
</comment>
<evidence type="ECO:0000256" key="15">
    <source>
        <dbReference type="SAM" id="MobiDB-lite"/>
    </source>
</evidence>
<feature type="transmembrane region" description="Helical" evidence="16">
    <location>
        <begin position="387"/>
        <end position="406"/>
    </location>
</feature>
<feature type="transmembrane region" description="Helical" evidence="16">
    <location>
        <begin position="244"/>
        <end position="263"/>
    </location>
</feature>
<feature type="region of interest" description="Disordered" evidence="15">
    <location>
        <begin position="462"/>
        <end position="501"/>
    </location>
</feature>
<evidence type="ECO:0000256" key="16">
    <source>
        <dbReference type="SAM" id="Phobius"/>
    </source>
</evidence>
<feature type="transmembrane region" description="Helical" evidence="16">
    <location>
        <begin position="347"/>
        <end position="366"/>
    </location>
</feature>
<evidence type="ECO:0000256" key="11">
    <source>
        <dbReference type="ARBA" id="ARBA00023136"/>
    </source>
</evidence>
<dbReference type="InterPro" id="IPR016900">
    <property type="entry name" value="Alg10"/>
</dbReference>
<evidence type="ECO:0000256" key="10">
    <source>
        <dbReference type="ARBA" id="ARBA00022989"/>
    </source>
</evidence>
<evidence type="ECO:0000256" key="9">
    <source>
        <dbReference type="ARBA" id="ARBA00022824"/>
    </source>
</evidence>